<keyword evidence="3" id="KW-1185">Reference proteome</keyword>
<evidence type="ECO:0000256" key="1">
    <source>
        <dbReference type="ARBA" id="ARBA00044777"/>
    </source>
</evidence>
<comment type="caution">
    <text evidence="2">The sequence shown here is derived from an EMBL/GenBank/DDBJ whole genome shotgun (WGS) entry which is preliminary data.</text>
</comment>
<dbReference type="OrthoDB" id="9793741at2"/>
<protein>
    <recommendedName>
        <fullName evidence="1">Segregation and condensation protein A</fullName>
    </recommendedName>
</protein>
<dbReference type="PANTHER" id="PTHR33969:SF2">
    <property type="entry name" value="SEGREGATION AND CONDENSATION PROTEIN A"/>
    <property type="match status" value="1"/>
</dbReference>
<gene>
    <name evidence="2" type="ORF">C8P69_104214</name>
</gene>
<dbReference type="InterPro" id="IPR003768">
    <property type="entry name" value="ScpA"/>
</dbReference>
<evidence type="ECO:0000313" key="2">
    <source>
        <dbReference type="EMBL" id="PTM57166.1"/>
    </source>
</evidence>
<evidence type="ECO:0000313" key="3">
    <source>
        <dbReference type="Proteomes" id="UP000241808"/>
    </source>
</evidence>
<proteinExistence type="predicted"/>
<dbReference type="Pfam" id="PF02616">
    <property type="entry name" value="SMC_ScpA"/>
    <property type="match status" value="1"/>
</dbReference>
<dbReference type="Gene3D" id="6.10.250.2410">
    <property type="match status" value="1"/>
</dbReference>
<dbReference type="EMBL" id="PZZL01000004">
    <property type="protein sequence ID" value="PTM57166.1"/>
    <property type="molecule type" value="Genomic_DNA"/>
</dbReference>
<dbReference type="Proteomes" id="UP000241808">
    <property type="component" value="Unassembled WGS sequence"/>
</dbReference>
<reference evidence="2 3" key="1">
    <citation type="submission" date="2018-04" db="EMBL/GenBank/DDBJ databases">
        <title>Genomic Encyclopedia of Archaeal and Bacterial Type Strains, Phase II (KMG-II): from individual species to whole genera.</title>
        <authorList>
            <person name="Goeker M."/>
        </authorList>
    </citation>
    <scope>NUCLEOTIDE SEQUENCE [LARGE SCALE GENOMIC DNA]</scope>
    <source>
        <strain evidence="2 3">DSM 25521</strain>
    </source>
</reference>
<accession>A0A2T4Z5J4</accession>
<organism evidence="2 3">
    <name type="scientific">Phreatobacter oligotrophus</name>
    <dbReference type="NCBI Taxonomy" id="1122261"/>
    <lineage>
        <taxon>Bacteria</taxon>
        <taxon>Pseudomonadati</taxon>
        <taxon>Pseudomonadota</taxon>
        <taxon>Alphaproteobacteria</taxon>
        <taxon>Hyphomicrobiales</taxon>
        <taxon>Phreatobacteraceae</taxon>
        <taxon>Phreatobacter</taxon>
    </lineage>
</organism>
<sequence>MARPPQSFGDNVLPFEGAVERSASEPAFVVDVDGFEGPLDMLLALARSQKVDLSRISILALADQYLGFIEEARKMRLELAADYLVMAAWLAYLKSRLLIPETGKGDEPTGTELAEVLAFRLQRLQAMRDAASKLMTRHRLGRDVFGRGDPEPIVALAAKRWDATLYDLLTAYAQQRQKTALSHVRMEHRKVWSLAEAREILERLIGATLDWTPLDAFLIDYLVTPDKRATVLASSFASSLELVREGVLEVHQDRPLGPLMMRKRRGEPPSNPPGT</sequence>
<dbReference type="AlphaFoldDB" id="A0A2T4Z5J4"/>
<dbReference type="RefSeq" id="WP_108176971.1">
    <property type="nucleotide sequence ID" value="NZ_PZZL01000004.1"/>
</dbReference>
<name>A0A2T4Z5J4_9HYPH</name>
<dbReference type="PANTHER" id="PTHR33969">
    <property type="entry name" value="SEGREGATION AND CONDENSATION PROTEIN A"/>
    <property type="match status" value="1"/>
</dbReference>